<evidence type="ECO:0000313" key="7">
    <source>
        <dbReference type="Proteomes" id="UP000266426"/>
    </source>
</evidence>
<keyword evidence="4 6" id="KW-0067">ATP-binding</keyword>
<dbReference type="InterPro" id="IPR003439">
    <property type="entry name" value="ABC_transporter-like_ATP-bd"/>
</dbReference>
<reference evidence="6 7" key="1">
    <citation type="journal article" date="2017" name="ISME J.">
        <title>Energy and carbon metabolisms in a deep terrestrial subsurface fluid microbial community.</title>
        <authorList>
            <person name="Momper L."/>
            <person name="Jungbluth S.P."/>
            <person name="Lee M.D."/>
            <person name="Amend J.P."/>
        </authorList>
    </citation>
    <scope>NUCLEOTIDE SEQUENCE [LARGE SCALE GENOMIC DNA]</scope>
    <source>
        <strain evidence="6">SURF_26</strain>
    </source>
</reference>
<dbReference type="Proteomes" id="UP000266426">
    <property type="component" value="Unassembled WGS sequence"/>
</dbReference>
<dbReference type="AlphaFoldDB" id="A0A3A4QZ61"/>
<feature type="domain" description="ABC transporter" evidence="5">
    <location>
        <begin position="2"/>
        <end position="231"/>
    </location>
</feature>
<dbReference type="EMBL" id="QZJZ01000054">
    <property type="protein sequence ID" value="RJP59170.1"/>
    <property type="molecule type" value="Genomic_DNA"/>
</dbReference>
<dbReference type="Pfam" id="PF00005">
    <property type="entry name" value="ABC_tran"/>
    <property type="match status" value="1"/>
</dbReference>
<dbReference type="GO" id="GO:0016887">
    <property type="term" value="F:ATP hydrolysis activity"/>
    <property type="evidence" value="ECO:0007669"/>
    <property type="project" value="InterPro"/>
</dbReference>
<dbReference type="PANTHER" id="PTHR43335:SF4">
    <property type="entry name" value="ABC TRANSPORTER, ATP-BINDING PROTEIN"/>
    <property type="match status" value="1"/>
</dbReference>
<evidence type="ECO:0000256" key="4">
    <source>
        <dbReference type="ARBA" id="ARBA00022840"/>
    </source>
</evidence>
<sequence length="316" mass="35251">MISLDSVSKSFAGEYAILDVSFEVNKGDILGFLGPNGAGKTTTMRIITGCLAPTSGSVTINGKSLLKNPVEIKRLIGYMPENNPLYTDLTVSEYLRFRGKIKEIRGKELKKRLEYVLSTCMLEKVRHKLVGTLSKGFRQRVGLADTLIHDPSILVLDEPTVGLDPAQIKQVRELISSIGEDRTVILSTHILSEVESTCNRVVIINDGRIQAMDTAEHLSAMHNAGSAVLTLEIKNNTGSFEKDLKQSDILFTVQESGNDQNIYTIRYTEKNDIREHLFNLAVKNHSVILQMSKEKTTLEDVFIRLVSDEVKEEKQD</sequence>
<proteinExistence type="inferred from homology"/>
<keyword evidence="2" id="KW-0813">Transport</keyword>
<dbReference type="PROSITE" id="PS50893">
    <property type="entry name" value="ABC_TRANSPORTER_2"/>
    <property type="match status" value="1"/>
</dbReference>
<comment type="caution">
    <text evidence="6">The sequence shown here is derived from an EMBL/GenBank/DDBJ whole genome shotgun (WGS) entry which is preliminary data.</text>
</comment>
<evidence type="ECO:0000259" key="5">
    <source>
        <dbReference type="PROSITE" id="PS50893"/>
    </source>
</evidence>
<dbReference type="PANTHER" id="PTHR43335">
    <property type="entry name" value="ABC TRANSPORTER, ATP-BINDING PROTEIN"/>
    <property type="match status" value="1"/>
</dbReference>
<gene>
    <name evidence="6" type="ORF">C4541_06685</name>
</gene>
<dbReference type="InterPro" id="IPR003593">
    <property type="entry name" value="AAA+_ATPase"/>
</dbReference>
<evidence type="ECO:0000256" key="2">
    <source>
        <dbReference type="ARBA" id="ARBA00022448"/>
    </source>
</evidence>
<dbReference type="InterPro" id="IPR027417">
    <property type="entry name" value="P-loop_NTPase"/>
</dbReference>
<comment type="similarity">
    <text evidence="1">Belongs to the ABC transporter superfamily.</text>
</comment>
<dbReference type="GO" id="GO:0005524">
    <property type="term" value="F:ATP binding"/>
    <property type="evidence" value="ECO:0007669"/>
    <property type="project" value="UniProtKB-KW"/>
</dbReference>
<dbReference type="SUPFAM" id="SSF52540">
    <property type="entry name" value="P-loop containing nucleoside triphosphate hydrolases"/>
    <property type="match status" value="1"/>
</dbReference>
<dbReference type="SMART" id="SM00382">
    <property type="entry name" value="AAA"/>
    <property type="match status" value="1"/>
</dbReference>
<accession>A0A3A4QZ61</accession>
<evidence type="ECO:0000313" key="6">
    <source>
        <dbReference type="EMBL" id="RJP59170.1"/>
    </source>
</evidence>
<name>A0A3A4QZ61_9BACT</name>
<protein>
    <submittedName>
        <fullName evidence="6">ATP-binding cassette domain-containing protein</fullName>
    </submittedName>
</protein>
<organism evidence="6 7">
    <name type="scientific">Candidatus Auribacter fodinae</name>
    <dbReference type="NCBI Taxonomy" id="2093366"/>
    <lineage>
        <taxon>Bacteria</taxon>
        <taxon>Pseudomonadati</taxon>
        <taxon>Candidatus Auribacterota</taxon>
        <taxon>Candidatus Auribacteria</taxon>
        <taxon>Candidatus Auribacterales</taxon>
        <taxon>Candidatus Auribacteraceae</taxon>
        <taxon>Candidatus Auribacter</taxon>
    </lineage>
</organism>
<evidence type="ECO:0000256" key="1">
    <source>
        <dbReference type="ARBA" id="ARBA00005417"/>
    </source>
</evidence>
<dbReference type="Gene3D" id="3.40.50.300">
    <property type="entry name" value="P-loop containing nucleotide triphosphate hydrolases"/>
    <property type="match status" value="1"/>
</dbReference>
<keyword evidence="3" id="KW-0547">Nucleotide-binding</keyword>
<evidence type="ECO:0000256" key="3">
    <source>
        <dbReference type="ARBA" id="ARBA00022741"/>
    </source>
</evidence>